<evidence type="ECO:0000313" key="3">
    <source>
        <dbReference type="Proteomes" id="UP000266915"/>
    </source>
</evidence>
<keyword evidence="3" id="KW-1185">Reference proteome</keyword>
<dbReference type="InterPro" id="IPR000192">
    <property type="entry name" value="Aminotrans_V_dom"/>
</dbReference>
<dbReference type="RefSeq" id="WP_085510592.1">
    <property type="nucleotide sequence ID" value="NZ_FXAP01000001.1"/>
</dbReference>
<dbReference type="SUPFAM" id="SSF53383">
    <property type="entry name" value="PLP-dependent transferases"/>
    <property type="match status" value="1"/>
</dbReference>
<protein>
    <submittedName>
        <fullName evidence="2">Selenocysteine lyase/cysteine desulfurase</fullName>
    </submittedName>
</protein>
<gene>
    <name evidence="2" type="ORF">EDD42_1497</name>
</gene>
<dbReference type="GO" id="GO:0016829">
    <property type="term" value="F:lyase activity"/>
    <property type="evidence" value="ECO:0007669"/>
    <property type="project" value="UniProtKB-KW"/>
</dbReference>
<dbReference type="InterPro" id="IPR015422">
    <property type="entry name" value="PyrdxlP-dep_Trfase_small"/>
</dbReference>
<dbReference type="EMBL" id="RKHL01000001">
    <property type="protein sequence ID" value="ROR81437.1"/>
    <property type="molecule type" value="Genomic_DNA"/>
</dbReference>
<dbReference type="Proteomes" id="UP000266915">
    <property type="component" value="Unassembled WGS sequence"/>
</dbReference>
<organism evidence="2 3">
    <name type="scientific">Plantibacter flavus</name>
    <dbReference type="NCBI Taxonomy" id="150123"/>
    <lineage>
        <taxon>Bacteria</taxon>
        <taxon>Bacillati</taxon>
        <taxon>Actinomycetota</taxon>
        <taxon>Actinomycetes</taxon>
        <taxon>Micrococcales</taxon>
        <taxon>Microbacteriaceae</taxon>
        <taxon>Plantibacter</taxon>
    </lineage>
</organism>
<dbReference type="InterPro" id="IPR015424">
    <property type="entry name" value="PyrdxlP-dep_Trfase"/>
</dbReference>
<dbReference type="Pfam" id="PF00266">
    <property type="entry name" value="Aminotran_5"/>
    <property type="match status" value="1"/>
</dbReference>
<feature type="domain" description="Aminotransferase class V" evidence="1">
    <location>
        <begin position="53"/>
        <end position="299"/>
    </location>
</feature>
<dbReference type="Gene3D" id="3.90.1150.10">
    <property type="entry name" value="Aspartate Aminotransferase, domain 1"/>
    <property type="match status" value="1"/>
</dbReference>
<dbReference type="AlphaFoldDB" id="A0A3N2C1Q4"/>
<name>A0A3N2C1Q4_9MICO</name>
<reference evidence="2 3" key="1">
    <citation type="submission" date="2018-11" db="EMBL/GenBank/DDBJ databases">
        <title>Sequencing the genomes of 1000 actinobacteria strains.</title>
        <authorList>
            <person name="Klenk H.-P."/>
        </authorList>
    </citation>
    <scope>NUCLEOTIDE SEQUENCE [LARGE SCALE GENOMIC DNA]</scope>
    <source>
        <strain evidence="2 3">DSM 14012</strain>
    </source>
</reference>
<dbReference type="PANTHER" id="PTHR43586:SF21">
    <property type="entry name" value="PYRIDOXAL PHOSPHATE (PLP)-DEPENDENT ASPARTATE AMINOTRANSFERASE SUPERFAMILY"/>
    <property type="match status" value="1"/>
</dbReference>
<proteinExistence type="predicted"/>
<sequence length="357" mass="37307">MSTLSLQEASGSFPSAPGYLAACTLGLPTIGTTHAIMADLSAWQAARTDAAAYGAVVERVRGSFAELVHVPVRSVAIGSQTSAMVAMVAASVPDGAEVLCVEGDFSSLVAPFLMQAHRGVRVRHAPLTELAAHIDASTWLVAYSAVQSATGAVADVVAIREAAAVHGTMTLNDLTQAAGWLPVDASADDITVCHAYKWLCAPRGVAFMTVRDEVMDRLRPSQAGWYSGDDVWSSCYGPSLHLAESARRFDVSPAWQAWVGAEPAIALFAAVDAVAVYEHDTRLAAALRAGIGESRSLLTGTASAIVTWTDPDGHDLRALQSAGITASGRAGRARVAFHLWNTDDDVAATLTALGQHS</sequence>
<evidence type="ECO:0000313" key="2">
    <source>
        <dbReference type="EMBL" id="ROR81437.1"/>
    </source>
</evidence>
<keyword evidence="2" id="KW-0456">Lyase</keyword>
<dbReference type="Gene3D" id="3.40.640.10">
    <property type="entry name" value="Type I PLP-dependent aspartate aminotransferase-like (Major domain)"/>
    <property type="match status" value="1"/>
</dbReference>
<comment type="caution">
    <text evidence="2">The sequence shown here is derived from an EMBL/GenBank/DDBJ whole genome shotgun (WGS) entry which is preliminary data.</text>
</comment>
<evidence type="ECO:0000259" key="1">
    <source>
        <dbReference type="Pfam" id="PF00266"/>
    </source>
</evidence>
<dbReference type="PANTHER" id="PTHR43586">
    <property type="entry name" value="CYSTEINE DESULFURASE"/>
    <property type="match status" value="1"/>
</dbReference>
<dbReference type="InterPro" id="IPR015421">
    <property type="entry name" value="PyrdxlP-dep_Trfase_major"/>
</dbReference>
<accession>A0A3N2C1Q4</accession>